<dbReference type="RefSeq" id="WP_086544161.1">
    <property type="nucleotide sequence ID" value="NZ_MSSW01000127.1"/>
</dbReference>
<comment type="caution">
    <text evidence="2">The sequence shown here is derived from an EMBL/GenBank/DDBJ whole genome shotgun (WGS) entry which is preliminary data.</text>
</comment>
<keyword evidence="1" id="KW-0812">Transmembrane</keyword>
<organism evidence="2 3">
    <name type="scientific">Algoriphagus antarcticus</name>
    <dbReference type="NCBI Taxonomy" id="238540"/>
    <lineage>
        <taxon>Bacteria</taxon>
        <taxon>Pseudomonadati</taxon>
        <taxon>Bacteroidota</taxon>
        <taxon>Cytophagia</taxon>
        <taxon>Cytophagales</taxon>
        <taxon>Cyclobacteriaceae</taxon>
        <taxon>Algoriphagus</taxon>
    </lineage>
</organism>
<name>A0A3E0D1S3_9BACT</name>
<feature type="transmembrane region" description="Helical" evidence="1">
    <location>
        <begin position="81"/>
        <end position="104"/>
    </location>
</feature>
<gene>
    <name evidence="2" type="ORF">C8N25_1622</name>
</gene>
<keyword evidence="3" id="KW-1185">Reference proteome</keyword>
<dbReference type="AlphaFoldDB" id="A0A3E0D1S3"/>
<dbReference type="EMBL" id="QUNF01000062">
    <property type="protein sequence ID" value="REG75205.1"/>
    <property type="molecule type" value="Genomic_DNA"/>
</dbReference>
<reference evidence="2 3" key="1">
    <citation type="submission" date="2018-08" db="EMBL/GenBank/DDBJ databases">
        <title>Genomic Encyclopedia of Archaeal and Bacterial Type Strains, Phase II (KMG-II): from individual species to whole genera.</title>
        <authorList>
            <person name="Goeker M."/>
        </authorList>
    </citation>
    <scope>NUCLEOTIDE SEQUENCE [LARGE SCALE GENOMIC DNA]</scope>
    <source>
        <strain evidence="2 3">DSM 15986</strain>
    </source>
</reference>
<keyword evidence="1" id="KW-0472">Membrane</keyword>
<keyword evidence="1" id="KW-1133">Transmembrane helix</keyword>
<protein>
    <submittedName>
        <fullName evidence="2">Uncharacterized protein</fullName>
    </submittedName>
</protein>
<dbReference type="OrthoDB" id="983148at2"/>
<proteinExistence type="predicted"/>
<dbReference type="Proteomes" id="UP000256405">
    <property type="component" value="Unassembled WGS sequence"/>
</dbReference>
<sequence length="149" mass="17094">MKDIIDSTFKLTPEGIHLLRNKYTYRLILYSEIENAFLKKGRSVKNWAAVLILGFICLGLLMLFVYYVINSALVPDKSVRLFNLLGHGLIAILVLGGISVFSIYNALKMIPVIEILVNGRFHKLRILRNREEVLRVLEYLDSQGVRVMK</sequence>
<feature type="transmembrane region" description="Helical" evidence="1">
    <location>
        <begin position="47"/>
        <end position="69"/>
    </location>
</feature>
<evidence type="ECO:0000313" key="3">
    <source>
        <dbReference type="Proteomes" id="UP000256405"/>
    </source>
</evidence>
<evidence type="ECO:0000313" key="2">
    <source>
        <dbReference type="EMBL" id="REG75205.1"/>
    </source>
</evidence>
<accession>A0A3E0D1S3</accession>
<evidence type="ECO:0000256" key="1">
    <source>
        <dbReference type="SAM" id="Phobius"/>
    </source>
</evidence>